<evidence type="ECO:0000313" key="1">
    <source>
        <dbReference type="EMBL" id="MPN40566.1"/>
    </source>
</evidence>
<proteinExistence type="predicted"/>
<name>A0A645HPS0_9ZZZZ</name>
<protein>
    <submittedName>
        <fullName evidence="1">Uncharacterized protein</fullName>
    </submittedName>
</protein>
<dbReference type="AlphaFoldDB" id="A0A645HPS0"/>
<comment type="caution">
    <text evidence="1">The sequence shown here is derived from an EMBL/GenBank/DDBJ whole genome shotgun (WGS) entry which is preliminary data.</text>
</comment>
<accession>A0A645HPS0</accession>
<sequence length="132" mass="15441">MLDLLHNALALRHVRNIRFHAGFVHADLVRVRIVPIDHALVEKRHRALVAFFDTHLIESRVGKRKRDRVQSRVGGIGADFKPFHRISIPVRPRRSAEKFFLVNVVYHWKECLFKKGCNTPINTELTNAIWYV</sequence>
<dbReference type="EMBL" id="VSSQ01097071">
    <property type="protein sequence ID" value="MPN40566.1"/>
    <property type="molecule type" value="Genomic_DNA"/>
</dbReference>
<gene>
    <name evidence="1" type="ORF">SDC9_188104</name>
</gene>
<reference evidence="1" key="1">
    <citation type="submission" date="2019-08" db="EMBL/GenBank/DDBJ databases">
        <authorList>
            <person name="Kucharzyk K."/>
            <person name="Murdoch R.W."/>
            <person name="Higgins S."/>
            <person name="Loffler F."/>
        </authorList>
    </citation>
    <scope>NUCLEOTIDE SEQUENCE</scope>
</reference>
<organism evidence="1">
    <name type="scientific">bioreactor metagenome</name>
    <dbReference type="NCBI Taxonomy" id="1076179"/>
    <lineage>
        <taxon>unclassified sequences</taxon>
        <taxon>metagenomes</taxon>
        <taxon>ecological metagenomes</taxon>
    </lineage>
</organism>